<evidence type="ECO:0000313" key="2">
    <source>
        <dbReference type="EMBL" id="SDE93505.1"/>
    </source>
</evidence>
<accession>A0A1G7GZG5</accession>
<dbReference type="Pfam" id="PF03009">
    <property type="entry name" value="GDPD"/>
    <property type="match status" value="1"/>
</dbReference>
<dbReference type="InterPro" id="IPR017946">
    <property type="entry name" value="PLC-like_Pdiesterase_TIM-brl"/>
</dbReference>
<organism evidence="2 3">
    <name type="scientific">Cellulophaga baltica</name>
    <dbReference type="NCBI Taxonomy" id="76594"/>
    <lineage>
        <taxon>Bacteria</taxon>
        <taxon>Pseudomonadati</taxon>
        <taxon>Bacteroidota</taxon>
        <taxon>Flavobacteriia</taxon>
        <taxon>Flavobacteriales</taxon>
        <taxon>Flavobacteriaceae</taxon>
        <taxon>Cellulophaga</taxon>
    </lineage>
</organism>
<feature type="domain" description="GP-PDE" evidence="1">
    <location>
        <begin position="22"/>
        <end position="247"/>
    </location>
</feature>
<dbReference type="InterPro" id="IPR030395">
    <property type="entry name" value="GP_PDE_dom"/>
</dbReference>
<dbReference type="AlphaFoldDB" id="A0A1G7GZG5"/>
<dbReference type="GO" id="GO:0006629">
    <property type="term" value="P:lipid metabolic process"/>
    <property type="evidence" value="ECO:0007669"/>
    <property type="project" value="InterPro"/>
</dbReference>
<dbReference type="RefSeq" id="WP_074538311.1">
    <property type="nucleotide sequence ID" value="NZ_FNBD01000005.1"/>
</dbReference>
<evidence type="ECO:0000259" key="1">
    <source>
        <dbReference type="PROSITE" id="PS51704"/>
    </source>
</evidence>
<protein>
    <submittedName>
        <fullName evidence="2">Glycerophosphoryl diester phosphodiesterase</fullName>
    </submittedName>
</protein>
<dbReference type="eggNOG" id="COG0584">
    <property type="taxonomic scope" value="Bacteria"/>
</dbReference>
<dbReference type="GO" id="GO:0008081">
    <property type="term" value="F:phosphoric diester hydrolase activity"/>
    <property type="evidence" value="ECO:0007669"/>
    <property type="project" value="InterPro"/>
</dbReference>
<gene>
    <name evidence="2" type="ORF">SAMN04487992_105161</name>
</gene>
<dbReference type="SUPFAM" id="SSF51695">
    <property type="entry name" value="PLC-like phosphodiesterases"/>
    <property type="match status" value="1"/>
</dbReference>
<reference evidence="3" key="1">
    <citation type="submission" date="2016-10" db="EMBL/GenBank/DDBJ databases">
        <authorList>
            <person name="Varghese N."/>
            <person name="Submissions S."/>
        </authorList>
    </citation>
    <scope>NUCLEOTIDE SEQUENCE [LARGE SCALE GENOMIC DNA]</scope>
    <source>
        <strain evidence="3">DSM 24729</strain>
    </source>
</reference>
<dbReference type="Gene3D" id="3.20.20.190">
    <property type="entry name" value="Phosphatidylinositol (PI) phosphodiesterase"/>
    <property type="match status" value="1"/>
</dbReference>
<keyword evidence="3" id="KW-1185">Reference proteome</keyword>
<sequence length="247" mass="27570">MKSITMLLFLLVSSSCMKNKSLLVIGHRGAMGHETENTIPSIKKALELDVDMIEIDVFKIASGEIVVFHDDTIDRLTDGIGNIEEYTWSQLQKVTVKGNHKIPLLTEVINVIDRRVPLNIELKGAGTAKDVNGIISAYFKEGWVSDDFLISSFNWEELKVMRMENAGIKIAVLIENDDPREALPLAKDLKAVAINPDFEKLTLAIADEIKAAGFKIYPWTVNEPDAIDEMIQIGVDGVFTNFPERIK</sequence>
<evidence type="ECO:0000313" key="3">
    <source>
        <dbReference type="Proteomes" id="UP000182114"/>
    </source>
</evidence>
<dbReference type="Proteomes" id="UP000182114">
    <property type="component" value="Unassembled WGS sequence"/>
</dbReference>
<dbReference type="PROSITE" id="PS51257">
    <property type="entry name" value="PROKAR_LIPOPROTEIN"/>
    <property type="match status" value="1"/>
</dbReference>
<name>A0A1G7GZG5_9FLAO</name>
<dbReference type="PANTHER" id="PTHR46211:SF14">
    <property type="entry name" value="GLYCEROPHOSPHODIESTER PHOSPHODIESTERASE"/>
    <property type="match status" value="1"/>
</dbReference>
<dbReference type="EMBL" id="FNBD01000005">
    <property type="protein sequence ID" value="SDE93505.1"/>
    <property type="molecule type" value="Genomic_DNA"/>
</dbReference>
<dbReference type="PROSITE" id="PS51704">
    <property type="entry name" value="GP_PDE"/>
    <property type="match status" value="1"/>
</dbReference>
<dbReference type="PANTHER" id="PTHR46211">
    <property type="entry name" value="GLYCEROPHOSPHORYL DIESTER PHOSPHODIESTERASE"/>
    <property type="match status" value="1"/>
</dbReference>
<proteinExistence type="predicted"/>